<proteinExistence type="predicted"/>
<evidence type="ECO:0008006" key="3">
    <source>
        <dbReference type="Google" id="ProtNLM"/>
    </source>
</evidence>
<sequence>MAGYFIYSLDGDAFTQLVTEPTDAQARALAEHLLSEDYRDDTAKVGWPTELAPLADLVKTRLAKADWYGDLTEGQADVWDNLVHSFAHEPGEACGLDFECTDYESIYWDCAEFAAANGAPLMEEKTFGCSGFRCPPEKRSQLERYYHLMTPAETRTLHEQLKAVEPHAAALPGFNPKAMDDDDESVATQFFLGLYNPVADIAARGRALYVQLDT</sequence>
<accession>A0ABX1VAJ7</accession>
<dbReference type="RefSeq" id="WP_171184726.1">
    <property type="nucleotide sequence ID" value="NZ_WTPX01000025.1"/>
</dbReference>
<evidence type="ECO:0000313" key="1">
    <source>
        <dbReference type="EMBL" id="NNJ25093.1"/>
    </source>
</evidence>
<keyword evidence="2" id="KW-1185">Reference proteome</keyword>
<comment type="caution">
    <text evidence="1">The sequence shown here is derived from an EMBL/GenBank/DDBJ whole genome shotgun (WGS) entry which is preliminary data.</text>
</comment>
<name>A0ABX1VAJ7_9PLAN</name>
<protein>
    <recommendedName>
        <fullName evidence="3">DUF1877 family protein</fullName>
    </recommendedName>
</protein>
<dbReference type="EMBL" id="WTPX01000025">
    <property type="protein sequence ID" value="NNJ25093.1"/>
    <property type="molecule type" value="Genomic_DNA"/>
</dbReference>
<gene>
    <name evidence="1" type="ORF">LzC2_11560</name>
</gene>
<reference evidence="1 2" key="1">
    <citation type="journal article" date="2020" name="Syst. Appl. Microbiol.">
        <title>Alienimonas chondri sp. nov., a novel planctomycete isolated from the biofilm of the red alga Chondrus crispus.</title>
        <authorList>
            <person name="Vitorino I."/>
            <person name="Albuquerque L."/>
            <person name="Wiegand S."/>
            <person name="Kallscheuer N."/>
            <person name="da Costa M.S."/>
            <person name="Lobo-da-Cunha A."/>
            <person name="Jogler C."/>
            <person name="Lage O.M."/>
        </authorList>
    </citation>
    <scope>NUCLEOTIDE SEQUENCE [LARGE SCALE GENOMIC DNA]</scope>
    <source>
        <strain evidence="1 2">LzC2</strain>
    </source>
</reference>
<dbReference type="Proteomes" id="UP000609651">
    <property type="component" value="Unassembled WGS sequence"/>
</dbReference>
<organism evidence="1 2">
    <name type="scientific">Alienimonas chondri</name>
    <dbReference type="NCBI Taxonomy" id="2681879"/>
    <lineage>
        <taxon>Bacteria</taxon>
        <taxon>Pseudomonadati</taxon>
        <taxon>Planctomycetota</taxon>
        <taxon>Planctomycetia</taxon>
        <taxon>Planctomycetales</taxon>
        <taxon>Planctomycetaceae</taxon>
        <taxon>Alienimonas</taxon>
    </lineage>
</organism>
<evidence type="ECO:0000313" key="2">
    <source>
        <dbReference type="Proteomes" id="UP000609651"/>
    </source>
</evidence>